<dbReference type="SUPFAM" id="SSF55874">
    <property type="entry name" value="ATPase domain of HSP90 chaperone/DNA topoisomerase II/histidine kinase"/>
    <property type="match status" value="1"/>
</dbReference>
<feature type="transmembrane region" description="Helical" evidence="1">
    <location>
        <begin position="149"/>
        <end position="169"/>
    </location>
</feature>
<dbReference type="CDD" id="cd16935">
    <property type="entry name" value="HATPase_AgrC-ComD-like"/>
    <property type="match status" value="1"/>
</dbReference>
<organism evidence="3 4">
    <name type="scientific">Frisingicoccus caecimuris</name>
    <dbReference type="NCBI Taxonomy" id="1796636"/>
    <lineage>
        <taxon>Bacteria</taxon>
        <taxon>Bacillati</taxon>
        <taxon>Bacillota</taxon>
        <taxon>Clostridia</taxon>
        <taxon>Lachnospirales</taxon>
        <taxon>Lachnospiraceae</taxon>
        <taxon>Frisingicoccus</taxon>
    </lineage>
</organism>
<protein>
    <submittedName>
        <fullName evidence="3">GHKL domain-containing protein</fullName>
    </submittedName>
</protein>
<accession>A0A4R2LBQ7</accession>
<evidence type="ECO:0000259" key="2">
    <source>
        <dbReference type="Pfam" id="PF14501"/>
    </source>
</evidence>
<sequence>MVIEMAISSMPFLIFGLICIIISGSSLYFTVGKLIEIKKSLWSRILLWIACTVALNMIIFLSDWANLPPSFVFFLVTIFVCCEGSGLKKLAIGTMIASAVFSFSALLDDFSTMELLKYKPMFRAFFALVLYWTVRLFRPERDSELTPGMWKLLLLLNLTPIGIVLTLVLGTTETQRFLAEEIGQNNYLTVAQNAQEKQYIVLLLLALFSFVGLLWTTVVLSRQRKLEQQSMYAEMNQRYYESMEQQHFEIRRMRHDMVNHLQTLSVLPEKEKEEYIQNLLDNTVNIRNSHYCGDSTINAVLTVKAAAMEELEIEFSYKLDIPTELALNKMDICALFANTLDNAIEACKHLPEEKRMIALESRMQKGMFVLSVKNPVSEDAMLIQDEKQKGVFLTTKSDYKNHGIGLKSIEDVVRRNDGKMEIHVQERIFEVFLFVYI</sequence>
<proteinExistence type="predicted"/>
<dbReference type="OrthoDB" id="3173688at2"/>
<evidence type="ECO:0000313" key="3">
    <source>
        <dbReference type="EMBL" id="TCO82944.1"/>
    </source>
</evidence>
<dbReference type="PANTHER" id="PTHR40448:SF1">
    <property type="entry name" value="TWO-COMPONENT SENSOR HISTIDINE KINASE"/>
    <property type="match status" value="1"/>
</dbReference>
<keyword evidence="1" id="KW-0472">Membrane</keyword>
<evidence type="ECO:0000256" key="1">
    <source>
        <dbReference type="SAM" id="Phobius"/>
    </source>
</evidence>
<keyword evidence="4" id="KW-1185">Reference proteome</keyword>
<keyword evidence="1" id="KW-1133">Transmembrane helix</keyword>
<dbReference type="GO" id="GO:0042802">
    <property type="term" value="F:identical protein binding"/>
    <property type="evidence" value="ECO:0007669"/>
    <property type="project" value="TreeGrafter"/>
</dbReference>
<dbReference type="RefSeq" id="WP_132093505.1">
    <property type="nucleotide sequence ID" value="NZ_JANKAQ010000015.1"/>
</dbReference>
<dbReference type="EMBL" id="SLXA01000014">
    <property type="protein sequence ID" value="TCO82944.1"/>
    <property type="molecule type" value="Genomic_DNA"/>
</dbReference>
<feature type="transmembrane region" description="Helical" evidence="1">
    <location>
        <begin position="199"/>
        <end position="221"/>
    </location>
</feature>
<dbReference type="AlphaFoldDB" id="A0A4R2LBQ7"/>
<feature type="transmembrane region" description="Helical" evidence="1">
    <location>
        <begin position="90"/>
        <end position="108"/>
    </location>
</feature>
<feature type="domain" description="Sensor histidine kinase NatK-like C-terminal" evidence="2">
    <location>
        <begin position="327"/>
        <end position="431"/>
    </location>
</feature>
<gene>
    <name evidence="3" type="ORF">EV212_11455</name>
</gene>
<reference evidence="3 4" key="1">
    <citation type="submission" date="2019-03" db="EMBL/GenBank/DDBJ databases">
        <title>Genomic Encyclopedia of Type Strains, Phase IV (KMG-IV): sequencing the most valuable type-strain genomes for metagenomic binning, comparative biology and taxonomic classification.</title>
        <authorList>
            <person name="Goeker M."/>
        </authorList>
    </citation>
    <scope>NUCLEOTIDE SEQUENCE [LARGE SCALE GENOMIC DNA]</scope>
    <source>
        <strain evidence="3 4">DSM 28559</strain>
    </source>
</reference>
<feature type="transmembrane region" description="Helical" evidence="1">
    <location>
        <begin position="120"/>
        <end position="137"/>
    </location>
</feature>
<keyword evidence="1" id="KW-0812">Transmembrane</keyword>
<dbReference type="Gene3D" id="3.30.565.10">
    <property type="entry name" value="Histidine kinase-like ATPase, C-terminal domain"/>
    <property type="match status" value="1"/>
</dbReference>
<dbReference type="PANTHER" id="PTHR40448">
    <property type="entry name" value="TWO-COMPONENT SENSOR HISTIDINE KINASE"/>
    <property type="match status" value="1"/>
</dbReference>
<name>A0A4R2LBQ7_9FIRM</name>
<dbReference type="Pfam" id="PF14501">
    <property type="entry name" value="HATPase_c_5"/>
    <property type="match status" value="1"/>
</dbReference>
<dbReference type="InterPro" id="IPR036890">
    <property type="entry name" value="HATPase_C_sf"/>
</dbReference>
<feature type="transmembrane region" description="Helical" evidence="1">
    <location>
        <begin position="6"/>
        <end position="29"/>
    </location>
</feature>
<feature type="transmembrane region" description="Helical" evidence="1">
    <location>
        <begin position="41"/>
        <end position="61"/>
    </location>
</feature>
<evidence type="ECO:0000313" key="4">
    <source>
        <dbReference type="Proteomes" id="UP000295711"/>
    </source>
</evidence>
<dbReference type="InterPro" id="IPR032834">
    <property type="entry name" value="NatK-like_C"/>
</dbReference>
<comment type="caution">
    <text evidence="3">The sequence shown here is derived from an EMBL/GenBank/DDBJ whole genome shotgun (WGS) entry which is preliminary data.</text>
</comment>
<dbReference type="Proteomes" id="UP000295711">
    <property type="component" value="Unassembled WGS sequence"/>
</dbReference>